<dbReference type="PRINTS" id="PR00778">
    <property type="entry name" value="HTHARSR"/>
</dbReference>
<protein>
    <submittedName>
        <fullName evidence="5">Transcriptional regulator</fullName>
    </submittedName>
</protein>
<evidence type="ECO:0000259" key="4">
    <source>
        <dbReference type="PROSITE" id="PS50987"/>
    </source>
</evidence>
<dbReference type="InterPro" id="IPR051081">
    <property type="entry name" value="HTH_MetalResp_TranReg"/>
</dbReference>
<evidence type="ECO:0000256" key="1">
    <source>
        <dbReference type="ARBA" id="ARBA00023015"/>
    </source>
</evidence>
<accession>A0A916RC71</accession>
<dbReference type="InterPro" id="IPR036390">
    <property type="entry name" value="WH_DNA-bd_sf"/>
</dbReference>
<evidence type="ECO:0000256" key="2">
    <source>
        <dbReference type="ARBA" id="ARBA00023125"/>
    </source>
</evidence>
<sequence length="108" mass="11744">MEKDDLAGMMRALGHPVRLEILAILAKSANNCCCNDVTDCLSLAQSTVSQHLKVLLDAGVIEREAKGTRNNYRVRTDRLTAFNSAFSGYVHDLDAQTSSCDRTLEAAG</sequence>
<dbReference type="Proteomes" id="UP000596977">
    <property type="component" value="Unassembled WGS sequence"/>
</dbReference>
<evidence type="ECO:0000313" key="5">
    <source>
        <dbReference type="EMBL" id="GGA49198.1"/>
    </source>
</evidence>
<dbReference type="SMART" id="SM00418">
    <property type="entry name" value="HTH_ARSR"/>
    <property type="match status" value="1"/>
</dbReference>
<dbReference type="AlphaFoldDB" id="A0A916RC71"/>
<dbReference type="PROSITE" id="PS50987">
    <property type="entry name" value="HTH_ARSR_2"/>
    <property type="match status" value="1"/>
</dbReference>
<dbReference type="PANTHER" id="PTHR33154">
    <property type="entry name" value="TRANSCRIPTIONAL REGULATOR, ARSR FAMILY"/>
    <property type="match status" value="1"/>
</dbReference>
<dbReference type="PANTHER" id="PTHR33154:SF15">
    <property type="entry name" value="REGULATORY PROTEIN ARSR"/>
    <property type="match status" value="1"/>
</dbReference>
<organism evidence="5 6">
    <name type="scientific">Pelagibacterium lentulum</name>
    <dbReference type="NCBI Taxonomy" id="2029865"/>
    <lineage>
        <taxon>Bacteria</taxon>
        <taxon>Pseudomonadati</taxon>
        <taxon>Pseudomonadota</taxon>
        <taxon>Alphaproteobacteria</taxon>
        <taxon>Hyphomicrobiales</taxon>
        <taxon>Devosiaceae</taxon>
        <taxon>Pelagibacterium</taxon>
    </lineage>
</organism>
<feature type="domain" description="HTH arsR-type" evidence="4">
    <location>
        <begin position="1"/>
        <end position="94"/>
    </location>
</feature>
<dbReference type="InterPro" id="IPR011991">
    <property type="entry name" value="ArsR-like_HTH"/>
</dbReference>
<dbReference type="Gene3D" id="1.10.10.10">
    <property type="entry name" value="Winged helix-like DNA-binding domain superfamily/Winged helix DNA-binding domain"/>
    <property type="match status" value="1"/>
</dbReference>
<dbReference type="Pfam" id="PF01022">
    <property type="entry name" value="HTH_5"/>
    <property type="match status" value="1"/>
</dbReference>
<reference evidence="5 6" key="1">
    <citation type="journal article" date="2014" name="Int. J. Syst. Evol. Microbiol.">
        <title>Complete genome sequence of Corynebacterium casei LMG S-19264T (=DSM 44701T), isolated from a smear-ripened cheese.</title>
        <authorList>
            <consortium name="US DOE Joint Genome Institute (JGI-PGF)"/>
            <person name="Walter F."/>
            <person name="Albersmeier A."/>
            <person name="Kalinowski J."/>
            <person name="Ruckert C."/>
        </authorList>
    </citation>
    <scope>NUCLEOTIDE SEQUENCE [LARGE SCALE GENOMIC DNA]</scope>
    <source>
        <strain evidence="5 6">CGMCC 1.15896</strain>
    </source>
</reference>
<dbReference type="NCBIfam" id="NF033788">
    <property type="entry name" value="HTH_metalloreg"/>
    <property type="match status" value="1"/>
</dbReference>
<keyword evidence="2" id="KW-0238">DNA-binding</keyword>
<dbReference type="RefSeq" id="WP_244640743.1">
    <property type="nucleotide sequence ID" value="NZ_BMKB01000003.1"/>
</dbReference>
<keyword evidence="1" id="KW-0805">Transcription regulation</keyword>
<dbReference type="SUPFAM" id="SSF46785">
    <property type="entry name" value="Winged helix' DNA-binding domain"/>
    <property type="match status" value="1"/>
</dbReference>
<gene>
    <name evidence="5" type="ORF">GCM10011499_18820</name>
</gene>
<dbReference type="InterPro" id="IPR036388">
    <property type="entry name" value="WH-like_DNA-bd_sf"/>
</dbReference>
<dbReference type="CDD" id="cd00090">
    <property type="entry name" value="HTH_ARSR"/>
    <property type="match status" value="1"/>
</dbReference>
<dbReference type="InterPro" id="IPR001845">
    <property type="entry name" value="HTH_ArsR_DNA-bd_dom"/>
</dbReference>
<dbReference type="GO" id="GO:0003677">
    <property type="term" value="F:DNA binding"/>
    <property type="evidence" value="ECO:0007669"/>
    <property type="project" value="UniProtKB-KW"/>
</dbReference>
<name>A0A916RC71_9HYPH</name>
<dbReference type="GO" id="GO:0003700">
    <property type="term" value="F:DNA-binding transcription factor activity"/>
    <property type="evidence" value="ECO:0007669"/>
    <property type="project" value="InterPro"/>
</dbReference>
<evidence type="ECO:0000256" key="3">
    <source>
        <dbReference type="ARBA" id="ARBA00023163"/>
    </source>
</evidence>
<proteinExistence type="predicted"/>
<evidence type="ECO:0000313" key="6">
    <source>
        <dbReference type="Proteomes" id="UP000596977"/>
    </source>
</evidence>
<comment type="caution">
    <text evidence="5">The sequence shown here is derived from an EMBL/GenBank/DDBJ whole genome shotgun (WGS) entry which is preliminary data.</text>
</comment>
<dbReference type="EMBL" id="BMKB01000003">
    <property type="protein sequence ID" value="GGA49198.1"/>
    <property type="molecule type" value="Genomic_DNA"/>
</dbReference>
<keyword evidence="6" id="KW-1185">Reference proteome</keyword>
<keyword evidence="3" id="KW-0804">Transcription</keyword>